<comment type="subcellular location">
    <subcellularLocation>
        <location evidence="1">Cell inner membrane</location>
        <topology evidence="1">Multi-pass membrane protein</topology>
    </subcellularLocation>
    <subcellularLocation>
        <location evidence="14">Cell membrane</location>
        <topology evidence="14">Multi-pass membrane protein</topology>
    </subcellularLocation>
</comment>
<dbReference type="InterPro" id="IPR023380">
    <property type="entry name" value="DsbB-like_sf"/>
</dbReference>
<keyword evidence="4 14" id="KW-1003">Cell membrane</keyword>
<comment type="caution">
    <text evidence="14">Lacks conserved residue(s) required for the propagation of feature annotation.</text>
</comment>
<dbReference type="PANTHER" id="PTHR36570:SF3">
    <property type="entry name" value="DISULFIDE BOND FORMATION PROTEIN B"/>
    <property type="match status" value="1"/>
</dbReference>
<dbReference type="HAMAP" id="MF_00286">
    <property type="entry name" value="DsbB"/>
    <property type="match status" value="1"/>
</dbReference>
<protein>
    <recommendedName>
        <fullName evidence="14">Disulfide bond formation protein B</fullName>
    </recommendedName>
    <alternativeName>
        <fullName evidence="14">Disulfide oxidoreductase</fullName>
    </alternativeName>
</protein>
<keyword evidence="12 14" id="KW-0143">Chaperone</keyword>
<comment type="similarity">
    <text evidence="2 14">Belongs to the DsbB family.</text>
</comment>
<feature type="topological domain" description="Cytoplasmic" evidence="14">
    <location>
        <begin position="1"/>
        <end position="10"/>
    </location>
</feature>
<keyword evidence="17" id="KW-1185">Reference proteome</keyword>
<keyword evidence="8 14" id="KW-1133">Transmembrane helix</keyword>
<evidence type="ECO:0000256" key="3">
    <source>
        <dbReference type="ARBA" id="ARBA00022448"/>
    </source>
</evidence>
<evidence type="ECO:0000256" key="14">
    <source>
        <dbReference type="HAMAP-Rule" id="MF_00286"/>
    </source>
</evidence>
<evidence type="ECO:0000256" key="9">
    <source>
        <dbReference type="ARBA" id="ARBA00023002"/>
    </source>
</evidence>
<keyword evidence="10 14" id="KW-0472">Membrane</keyword>
<comment type="function">
    <text evidence="14">Required for disulfide bond formation in some periplasmic proteins. Acts by oxidizing the DsbA protein.</text>
</comment>
<evidence type="ECO:0000256" key="7">
    <source>
        <dbReference type="ARBA" id="ARBA00022982"/>
    </source>
</evidence>
<evidence type="ECO:0000256" key="2">
    <source>
        <dbReference type="ARBA" id="ARBA00008823"/>
    </source>
</evidence>
<sequence>MNENTLYRLLSLMGALICAGAMGFALYLQHVQGLEPCSMCVFQRVAMIAAGVFFLFGAVFGPVGLGRMICTGLAGLSALAGLGIAARHVWLQSLPADQVPACGPALNYLMDVMPLWEVVQSILRGDGNCAVIDWSFLGLSLPAWTGVGFFLLADWALMCIILPRILARRQHAHA</sequence>
<dbReference type="GO" id="GO:0015035">
    <property type="term" value="F:protein-disulfide reductase activity"/>
    <property type="evidence" value="ECO:0007669"/>
    <property type="project" value="UniProtKB-UniRule"/>
</dbReference>
<feature type="topological domain" description="Periplasmic" evidence="14">
    <location>
        <begin position="28"/>
        <end position="45"/>
    </location>
</feature>
<comment type="caution">
    <text evidence="16">The sequence shown here is derived from an EMBL/GenBank/DDBJ whole genome shotgun (WGS) entry which is preliminary data.</text>
</comment>
<dbReference type="RefSeq" id="WP_240499474.1">
    <property type="nucleotide sequence ID" value="NZ_AQQV01000003.1"/>
</dbReference>
<dbReference type="Proteomes" id="UP000192342">
    <property type="component" value="Unassembled WGS sequence"/>
</dbReference>
<feature type="topological domain" description="Cytoplasmic" evidence="14">
    <location>
        <begin position="163"/>
        <end position="174"/>
    </location>
</feature>
<evidence type="ECO:0000256" key="8">
    <source>
        <dbReference type="ARBA" id="ARBA00022989"/>
    </source>
</evidence>
<evidence type="ECO:0000256" key="10">
    <source>
        <dbReference type="ARBA" id="ARBA00023136"/>
    </source>
</evidence>
<dbReference type="Gene3D" id="1.20.1550.10">
    <property type="entry name" value="DsbB-like"/>
    <property type="match status" value="1"/>
</dbReference>
<dbReference type="GO" id="GO:0006457">
    <property type="term" value="P:protein folding"/>
    <property type="evidence" value="ECO:0007669"/>
    <property type="project" value="InterPro"/>
</dbReference>
<dbReference type="InterPro" id="IPR022920">
    <property type="entry name" value="Disulphide_bond_form_DsbB"/>
</dbReference>
<keyword evidence="7 14" id="KW-0249">Electron transport</keyword>
<dbReference type="SUPFAM" id="SSF158442">
    <property type="entry name" value="DsbB-like"/>
    <property type="match status" value="1"/>
</dbReference>
<keyword evidence="9 14" id="KW-0560">Oxidoreductase</keyword>
<evidence type="ECO:0000256" key="5">
    <source>
        <dbReference type="ARBA" id="ARBA00022519"/>
    </source>
</evidence>
<feature type="disulfide bond" description="Redox-active" evidence="14">
    <location>
        <begin position="37"/>
        <end position="40"/>
    </location>
</feature>
<evidence type="ECO:0000256" key="11">
    <source>
        <dbReference type="ARBA" id="ARBA00023157"/>
    </source>
</evidence>
<feature type="transmembrane region" description="Helical" evidence="15">
    <location>
        <begin position="68"/>
        <end position="90"/>
    </location>
</feature>
<keyword evidence="13 14" id="KW-0676">Redox-active center</keyword>
<evidence type="ECO:0000256" key="6">
    <source>
        <dbReference type="ARBA" id="ARBA00022692"/>
    </source>
</evidence>
<dbReference type="InterPro" id="IPR050183">
    <property type="entry name" value="DsbB"/>
</dbReference>
<organism evidence="16 17">
    <name type="scientific">Oceanococcus atlanticus</name>
    <dbReference type="NCBI Taxonomy" id="1317117"/>
    <lineage>
        <taxon>Bacteria</taxon>
        <taxon>Pseudomonadati</taxon>
        <taxon>Pseudomonadota</taxon>
        <taxon>Gammaproteobacteria</taxon>
        <taxon>Chromatiales</taxon>
        <taxon>Oceanococcaceae</taxon>
        <taxon>Oceanococcus</taxon>
    </lineage>
</organism>
<dbReference type="Pfam" id="PF02600">
    <property type="entry name" value="DsbB"/>
    <property type="match status" value="1"/>
</dbReference>
<gene>
    <name evidence="14" type="primary">dsbB</name>
    <name evidence="16" type="ORF">ATO7_12228</name>
</gene>
<keyword evidence="11 14" id="KW-1015">Disulfide bond</keyword>
<feature type="transmembrane region" description="Helical" evidence="15">
    <location>
        <begin position="41"/>
        <end position="61"/>
    </location>
</feature>
<dbReference type="AlphaFoldDB" id="A0A1Y1SBR7"/>
<evidence type="ECO:0000256" key="1">
    <source>
        <dbReference type="ARBA" id="ARBA00004429"/>
    </source>
</evidence>
<evidence type="ECO:0000256" key="15">
    <source>
        <dbReference type="SAM" id="Phobius"/>
    </source>
</evidence>
<feature type="transmembrane region" description="Helical" evidence="15">
    <location>
        <begin position="7"/>
        <end position="29"/>
    </location>
</feature>
<keyword evidence="3 14" id="KW-0813">Transport</keyword>
<accession>A0A1Y1SBR7</accession>
<dbReference type="PANTHER" id="PTHR36570">
    <property type="entry name" value="DISULFIDE BOND FORMATION PROTEIN B"/>
    <property type="match status" value="1"/>
</dbReference>
<dbReference type="InterPro" id="IPR003752">
    <property type="entry name" value="DiS_bond_form_DsbB/BdbC"/>
</dbReference>
<dbReference type="EMBL" id="AQQV01000003">
    <property type="protein sequence ID" value="ORE86061.1"/>
    <property type="molecule type" value="Genomic_DNA"/>
</dbReference>
<feature type="transmembrane region" description="Helical" evidence="15">
    <location>
        <begin position="143"/>
        <end position="166"/>
    </location>
</feature>
<keyword evidence="5" id="KW-0997">Cell inner membrane</keyword>
<dbReference type="GO" id="GO:0009055">
    <property type="term" value="F:electron transfer activity"/>
    <property type="evidence" value="ECO:0007669"/>
    <property type="project" value="UniProtKB-UniRule"/>
</dbReference>
<name>A0A1Y1SBR7_9GAMM</name>
<evidence type="ECO:0000256" key="12">
    <source>
        <dbReference type="ARBA" id="ARBA00023186"/>
    </source>
</evidence>
<feature type="topological domain" description="Cytoplasmic" evidence="14">
    <location>
        <begin position="63"/>
        <end position="68"/>
    </location>
</feature>
<keyword evidence="6 14" id="KW-0812">Transmembrane</keyword>
<evidence type="ECO:0000313" key="16">
    <source>
        <dbReference type="EMBL" id="ORE86061.1"/>
    </source>
</evidence>
<evidence type="ECO:0000256" key="13">
    <source>
        <dbReference type="ARBA" id="ARBA00023284"/>
    </source>
</evidence>
<proteinExistence type="inferred from homology"/>
<evidence type="ECO:0000256" key="4">
    <source>
        <dbReference type="ARBA" id="ARBA00022475"/>
    </source>
</evidence>
<dbReference type="GO" id="GO:0005886">
    <property type="term" value="C:plasma membrane"/>
    <property type="evidence" value="ECO:0007669"/>
    <property type="project" value="UniProtKB-SubCell"/>
</dbReference>
<dbReference type="STRING" id="1317117.ATO7_12228"/>
<evidence type="ECO:0000313" key="17">
    <source>
        <dbReference type="Proteomes" id="UP000192342"/>
    </source>
</evidence>
<reference evidence="16 17" key="1">
    <citation type="submission" date="2013-04" db="EMBL/GenBank/DDBJ databases">
        <title>Oceanococcus atlanticus 22II-S10r2 Genome Sequencing.</title>
        <authorList>
            <person name="Lai Q."/>
            <person name="Li G."/>
            <person name="Shao Z."/>
        </authorList>
    </citation>
    <scope>NUCLEOTIDE SEQUENCE [LARGE SCALE GENOMIC DNA]</scope>
    <source>
        <strain evidence="16 17">22II-S10r2</strain>
    </source>
</reference>